<keyword evidence="4" id="KW-1185">Reference proteome</keyword>
<dbReference type="InterPro" id="IPR020845">
    <property type="entry name" value="AMP-binding_CS"/>
</dbReference>
<evidence type="ECO:0000313" key="4">
    <source>
        <dbReference type="Proteomes" id="UP001205185"/>
    </source>
</evidence>
<dbReference type="Proteomes" id="UP001205185">
    <property type="component" value="Unassembled WGS sequence"/>
</dbReference>
<dbReference type="PROSITE" id="PS00455">
    <property type="entry name" value="AMP_BINDING"/>
    <property type="match status" value="1"/>
</dbReference>
<dbReference type="SUPFAM" id="SSF56801">
    <property type="entry name" value="Acetyl-CoA synthetase-like"/>
    <property type="match status" value="1"/>
</dbReference>
<dbReference type="InterPro" id="IPR045851">
    <property type="entry name" value="AMP-bd_C_sf"/>
</dbReference>
<dbReference type="InterPro" id="IPR000873">
    <property type="entry name" value="AMP-dep_synth/lig_dom"/>
</dbReference>
<dbReference type="EMBL" id="JAMTCO010000001">
    <property type="protein sequence ID" value="MCP2268020.1"/>
    <property type="molecule type" value="Genomic_DNA"/>
</dbReference>
<evidence type="ECO:0000313" key="3">
    <source>
        <dbReference type="EMBL" id="MCP2268020.1"/>
    </source>
</evidence>
<feature type="domain" description="AMP-dependent synthetase/ligase" evidence="2">
    <location>
        <begin position="8"/>
        <end position="348"/>
    </location>
</feature>
<feature type="compositionally biased region" description="Low complexity" evidence="1">
    <location>
        <begin position="497"/>
        <end position="509"/>
    </location>
</feature>
<sequence>MRSLYEWFTDSAGRHPDRPAIVVDGVEHSYRDLARAAAGLAERISRTGAPRRIALHGMRSLTAYTGYLAALHLGAAVIPLNPRFPLARNKSVLAAAGADLVLIDPVTGEPDLGAPSLVIEPTDGGAAPVVRTGPDELAYILFTSGSTGRPKGVPISNRNLDAYISYAVERFDLRPGDRVSHSFDLTFDPSVFDLFVTWAAGAAVVVPNRVELLSPVDYLVRNEITHWFSVPSVVSVSARLGKLTGSVPSVRHSLFIGEPLTLDQARAWLAVTPNARITNVYGPTELTVACSDYRLPSHVDSWPVTGNGTVPIGAVHPGLDWLLLDEDGAPATDGELVVRGAQRFEGYLESADDAGRFVTGDGAAHTGGPLSAEHYYRTGDRVRLENGELVHLGRLDDQVKVRGYRVELGEIEGALRGRAGIGEVVVLAVPGATDLELVACHTGGPVDPDAVLRELRADLPIHMIPRRFHPLEEFPRTPNGKTDRRALRDLVRGEPWTSASSTSATTTGA</sequence>
<dbReference type="Pfam" id="PF00501">
    <property type="entry name" value="AMP-binding"/>
    <property type="match status" value="1"/>
</dbReference>
<dbReference type="InterPro" id="IPR042099">
    <property type="entry name" value="ANL_N_sf"/>
</dbReference>
<proteinExistence type="predicted"/>
<organism evidence="3 4">
    <name type="scientific">Actinokineospora diospyrosa</name>
    <dbReference type="NCBI Taxonomy" id="103728"/>
    <lineage>
        <taxon>Bacteria</taxon>
        <taxon>Bacillati</taxon>
        <taxon>Actinomycetota</taxon>
        <taxon>Actinomycetes</taxon>
        <taxon>Pseudonocardiales</taxon>
        <taxon>Pseudonocardiaceae</taxon>
        <taxon>Actinokineospora</taxon>
    </lineage>
</organism>
<comment type="caution">
    <text evidence="3">The sequence shown here is derived from an EMBL/GenBank/DDBJ whole genome shotgun (WGS) entry which is preliminary data.</text>
</comment>
<protein>
    <submittedName>
        <fullName evidence="3">Amino acid adenylation domain-containing protein</fullName>
    </submittedName>
</protein>
<accession>A0ABT1I5W2</accession>
<dbReference type="RefSeq" id="WP_253884944.1">
    <property type="nucleotide sequence ID" value="NZ_BAAAVB010000026.1"/>
</dbReference>
<feature type="compositionally biased region" description="Basic and acidic residues" evidence="1">
    <location>
        <begin position="472"/>
        <end position="492"/>
    </location>
</feature>
<reference evidence="3 4" key="1">
    <citation type="submission" date="2022-06" db="EMBL/GenBank/DDBJ databases">
        <title>Genomic Encyclopedia of Archaeal and Bacterial Type Strains, Phase II (KMG-II): from individual species to whole genera.</title>
        <authorList>
            <person name="Goeker M."/>
        </authorList>
    </citation>
    <scope>NUCLEOTIDE SEQUENCE [LARGE SCALE GENOMIC DNA]</scope>
    <source>
        <strain evidence="3 4">DSM 44255</strain>
    </source>
</reference>
<dbReference type="PANTHER" id="PTHR45527:SF1">
    <property type="entry name" value="FATTY ACID SYNTHASE"/>
    <property type="match status" value="1"/>
</dbReference>
<dbReference type="PANTHER" id="PTHR45527">
    <property type="entry name" value="NONRIBOSOMAL PEPTIDE SYNTHETASE"/>
    <property type="match status" value="1"/>
</dbReference>
<evidence type="ECO:0000256" key="1">
    <source>
        <dbReference type="SAM" id="MobiDB-lite"/>
    </source>
</evidence>
<dbReference type="Gene3D" id="3.30.300.30">
    <property type="match status" value="1"/>
</dbReference>
<dbReference type="Gene3D" id="3.40.50.12780">
    <property type="entry name" value="N-terminal domain of ligase-like"/>
    <property type="match status" value="1"/>
</dbReference>
<name>A0ABT1I5W2_9PSEU</name>
<gene>
    <name evidence="3" type="ORF">LV75_000502</name>
</gene>
<evidence type="ECO:0000259" key="2">
    <source>
        <dbReference type="Pfam" id="PF00501"/>
    </source>
</evidence>
<feature type="region of interest" description="Disordered" evidence="1">
    <location>
        <begin position="472"/>
        <end position="509"/>
    </location>
</feature>